<evidence type="ECO:0000256" key="2">
    <source>
        <dbReference type="SAM" id="Phobius"/>
    </source>
</evidence>
<dbReference type="EMBL" id="BBLT01000011">
    <property type="protein sequence ID" value="GAL87165.1"/>
    <property type="molecule type" value="Genomic_DNA"/>
</dbReference>
<protein>
    <recommendedName>
        <fullName evidence="3">Response regulatory domain-containing protein</fullName>
    </recommendedName>
</protein>
<dbReference type="OrthoDB" id="9833141at2"/>
<keyword evidence="1" id="KW-0597">Phosphoprotein</keyword>
<sequence length="169" mass="19371">MTEDTILDILLIEDEMSSTLLTERLKREFHEKVNIHRNGHTIAKDLDMYIGKDLDIVILDEQYSDLNIIDAVKLIKKRKPEADIIVLTNEQEKVLVDKVKSAGAFDYVVKDKSTVDKVVYAVKGLWGSKFARHENVRLKASRKTSRTTVAILILFFILIIAGAIYYFTQ</sequence>
<feature type="transmembrane region" description="Helical" evidence="2">
    <location>
        <begin position="147"/>
        <end position="167"/>
    </location>
</feature>
<dbReference type="AlphaFoldDB" id="A0A098LJL5"/>
<feature type="domain" description="Response regulatory" evidence="3">
    <location>
        <begin position="8"/>
        <end position="125"/>
    </location>
</feature>
<evidence type="ECO:0000256" key="1">
    <source>
        <dbReference type="PROSITE-ProRule" id="PRU00169"/>
    </source>
</evidence>
<proteinExistence type="predicted"/>
<evidence type="ECO:0000313" key="5">
    <source>
        <dbReference type="Proteomes" id="UP000030185"/>
    </source>
</evidence>
<dbReference type="Gene3D" id="3.40.50.2300">
    <property type="match status" value="1"/>
</dbReference>
<evidence type="ECO:0000313" key="4">
    <source>
        <dbReference type="EMBL" id="GAL87165.1"/>
    </source>
</evidence>
<dbReference type="InterPro" id="IPR011006">
    <property type="entry name" value="CheY-like_superfamily"/>
</dbReference>
<dbReference type="SMART" id="SM00448">
    <property type="entry name" value="REC"/>
    <property type="match status" value="1"/>
</dbReference>
<dbReference type="RefSeq" id="WP_156140777.1">
    <property type="nucleotide sequence ID" value="NZ_BBLT01000011.1"/>
</dbReference>
<dbReference type="GO" id="GO:0000160">
    <property type="term" value="P:phosphorelay signal transduction system"/>
    <property type="evidence" value="ECO:0007669"/>
    <property type="project" value="InterPro"/>
</dbReference>
<gene>
    <name evidence="4" type="ORF">MYP_4395</name>
</gene>
<dbReference type="CDD" id="cd00156">
    <property type="entry name" value="REC"/>
    <property type="match status" value="1"/>
</dbReference>
<dbReference type="SUPFAM" id="SSF52172">
    <property type="entry name" value="CheY-like"/>
    <property type="match status" value="1"/>
</dbReference>
<keyword evidence="5" id="KW-1185">Reference proteome</keyword>
<dbReference type="Proteomes" id="UP000030185">
    <property type="component" value="Unassembled WGS sequence"/>
</dbReference>
<dbReference type="STRING" id="153721.MYP_4395"/>
<feature type="modified residue" description="4-aspartylphosphate" evidence="1">
    <location>
        <position position="60"/>
    </location>
</feature>
<organism evidence="4 5">
    <name type="scientific">Sporocytophaga myxococcoides</name>
    <dbReference type="NCBI Taxonomy" id="153721"/>
    <lineage>
        <taxon>Bacteria</taxon>
        <taxon>Pseudomonadati</taxon>
        <taxon>Bacteroidota</taxon>
        <taxon>Cytophagia</taxon>
        <taxon>Cytophagales</taxon>
        <taxon>Cytophagaceae</taxon>
        <taxon>Sporocytophaga</taxon>
    </lineage>
</organism>
<keyword evidence="2" id="KW-0812">Transmembrane</keyword>
<dbReference type="PROSITE" id="PS50110">
    <property type="entry name" value="RESPONSE_REGULATORY"/>
    <property type="match status" value="1"/>
</dbReference>
<dbReference type="Pfam" id="PF00072">
    <property type="entry name" value="Response_reg"/>
    <property type="match status" value="1"/>
</dbReference>
<name>A0A098LJL5_9BACT</name>
<dbReference type="InterPro" id="IPR001789">
    <property type="entry name" value="Sig_transdc_resp-reg_receiver"/>
</dbReference>
<accession>A0A098LJL5</accession>
<evidence type="ECO:0000259" key="3">
    <source>
        <dbReference type="PROSITE" id="PS50110"/>
    </source>
</evidence>
<comment type="caution">
    <text evidence="4">The sequence shown here is derived from an EMBL/GenBank/DDBJ whole genome shotgun (WGS) entry which is preliminary data.</text>
</comment>
<reference evidence="4 5" key="1">
    <citation type="submission" date="2014-09" db="EMBL/GenBank/DDBJ databases">
        <title>Sporocytophaga myxococcoides PG-01 genome sequencing.</title>
        <authorList>
            <person name="Liu L."/>
            <person name="Gao P.J."/>
            <person name="Chen G.J."/>
            <person name="Wang L.S."/>
        </authorList>
    </citation>
    <scope>NUCLEOTIDE SEQUENCE [LARGE SCALE GENOMIC DNA]</scope>
    <source>
        <strain evidence="4 5">PG-01</strain>
    </source>
</reference>
<keyword evidence="2" id="KW-0472">Membrane</keyword>
<keyword evidence="2" id="KW-1133">Transmembrane helix</keyword>